<reference evidence="10 11" key="1">
    <citation type="submission" date="2020-08" db="EMBL/GenBank/DDBJ databases">
        <title>Genome public.</title>
        <authorList>
            <person name="Liu C."/>
            <person name="Sun Q."/>
        </authorList>
    </citation>
    <scope>NUCLEOTIDE SEQUENCE [LARGE SCALE GENOMIC DNA]</scope>
    <source>
        <strain evidence="10 11">NSJ-36</strain>
    </source>
</reference>
<dbReference type="Gene3D" id="3.60.21.10">
    <property type="match status" value="1"/>
</dbReference>
<feature type="domain" description="Nuclease SbcCD subunit D C-terminal" evidence="9">
    <location>
        <begin position="273"/>
        <end position="358"/>
    </location>
</feature>
<dbReference type="PANTHER" id="PTHR30337">
    <property type="entry name" value="COMPONENT OF ATP-DEPENDENT DSDNA EXONUCLEASE"/>
    <property type="match status" value="1"/>
</dbReference>
<organism evidence="10 11">
    <name type="scientific">Dorea hominis</name>
    <dbReference type="NCBI Taxonomy" id="2763040"/>
    <lineage>
        <taxon>Bacteria</taxon>
        <taxon>Bacillati</taxon>
        <taxon>Bacillota</taxon>
        <taxon>Clostridia</taxon>
        <taxon>Lachnospirales</taxon>
        <taxon>Lachnospiraceae</taxon>
        <taxon>Dorea</taxon>
    </lineage>
</organism>
<keyword evidence="4 7" id="KW-0540">Nuclease</keyword>
<keyword evidence="6 7" id="KW-0269">Exonuclease</keyword>
<dbReference type="InterPro" id="IPR041796">
    <property type="entry name" value="Mre11_N"/>
</dbReference>
<evidence type="ECO:0000256" key="5">
    <source>
        <dbReference type="ARBA" id="ARBA00022801"/>
    </source>
</evidence>
<keyword evidence="7" id="KW-0255">Endonuclease</keyword>
<evidence type="ECO:0000313" key="10">
    <source>
        <dbReference type="EMBL" id="MBC5665103.1"/>
    </source>
</evidence>
<dbReference type="InterPro" id="IPR050535">
    <property type="entry name" value="DNA_Repair-Maintenance_Comp"/>
</dbReference>
<comment type="caution">
    <text evidence="10">The sequence shown here is derived from an EMBL/GenBank/DDBJ whole genome shotgun (WGS) entry which is preliminary data.</text>
</comment>
<comment type="function">
    <text evidence="7">SbcCD cleaves DNA hairpin structures. These structures can inhibit DNA replication and are intermediates in certain DNA recombination reactions. The complex acts as a 3'-&gt;5' double strand exonuclease that can open hairpins. It also has a 5' single-strand endonuclease activity.</text>
</comment>
<dbReference type="InterPro" id="IPR004843">
    <property type="entry name" value="Calcineurin-like_PHP"/>
</dbReference>
<accession>A0ABR7EUS3</accession>
<evidence type="ECO:0000259" key="9">
    <source>
        <dbReference type="Pfam" id="PF12320"/>
    </source>
</evidence>
<dbReference type="InterPro" id="IPR029052">
    <property type="entry name" value="Metallo-depent_PP-like"/>
</dbReference>
<dbReference type="EMBL" id="JACOOY010000007">
    <property type="protein sequence ID" value="MBC5665103.1"/>
    <property type="molecule type" value="Genomic_DNA"/>
</dbReference>
<evidence type="ECO:0000256" key="1">
    <source>
        <dbReference type="ARBA" id="ARBA00010555"/>
    </source>
</evidence>
<evidence type="ECO:0000256" key="4">
    <source>
        <dbReference type="ARBA" id="ARBA00022722"/>
    </source>
</evidence>
<keyword evidence="7" id="KW-0235">DNA replication</keyword>
<keyword evidence="5 7" id="KW-0378">Hydrolase</keyword>
<evidence type="ECO:0000313" key="11">
    <source>
        <dbReference type="Proteomes" id="UP000647235"/>
    </source>
</evidence>
<protein>
    <recommendedName>
        <fullName evidence="3 7">Nuclease SbcCD subunit D</fullName>
    </recommendedName>
</protein>
<dbReference type="NCBIfam" id="TIGR00619">
    <property type="entry name" value="sbcd"/>
    <property type="match status" value="1"/>
</dbReference>
<name>A0ABR7EUS3_9FIRM</name>
<dbReference type="Pfam" id="PF00149">
    <property type="entry name" value="Metallophos"/>
    <property type="match status" value="1"/>
</dbReference>
<evidence type="ECO:0000256" key="7">
    <source>
        <dbReference type="RuleBase" id="RU363069"/>
    </source>
</evidence>
<dbReference type="InterPro" id="IPR026843">
    <property type="entry name" value="SbcD_C"/>
</dbReference>
<dbReference type="CDD" id="cd00840">
    <property type="entry name" value="MPP_Mre11_N"/>
    <property type="match status" value="1"/>
</dbReference>
<dbReference type="Proteomes" id="UP000647235">
    <property type="component" value="Unassembled WGS sequence"/>
</dbReference>
<dbReference type="SUPFAM" id="SSF56300">
    <property type="entry name" value="Metallo-dependent phosphatases"/>
    <property type="match status" value="1"/>
</dbReference>
<dbReference type="Pfam" id="PF12320">
    <property type="entry name" value="SbcD_C"/>
    <property type="match status" value="1"/>
</dbReference>
<keyword evidence="11" id="KW-1185">Reference proteome</keyword>
<dbReference type="GO" id="GO:0004527">
    <property type="term" value="F:exonuclease activity"/>
    <property type="evidence" value="ECO:0007669"/>
    <property type="project" value="UniProtKB-KW"/>
</dbReference>
<gene>
    <name evidence="7" type="primary">sbcD</name>
    <name evidence="10" type="ORF">H8S07_07395</name>
</gene>
<evidence type="ECO:0000256" key="6">
    <source>
        <dbReference type="ARBA" id="ARBA00022839"/>
    </source>
</evidence>
<evidence type="ECO:0000256" key="2">
    <source>
        <dbReference type="ARBA" id="ARBA00011322"/>
    </source>
</evidence>
<comment type="subunit">
    <text evidence="2 7">Heterodimer of SbcC and SbcD.</text>
</comment>
<comment type="similarity">
    <text evidence="1 7">Belongs to the SbcD family.</text>
</comment>
<dbReference type="InterPro" id="IPR004593">
    <property type="entry name" value="SbcD"/>
</dbReference>
<evidence type="ECO:0000256" key="3">
    <source>
        <dbReference type="ARBA" id="ARBA00013365"/>
    </source>
</evidence>
<evidence type="ECO:0000259" key="8">
    <source>
        <dbReference type="Pfam" id="PF00149"/>
    </source>
</evidence>
<dbReference type="PANTHER" id="PTHR30337:SF0">
    <property type="entry name" value="NUCLEASE SBCCD SUBUNIT D"/>
    <property type="match status" value="1"/>
</dbReference>
<sequence>MRFFHLSDLHIGKQLHHYSLKEDQEHILGEIIEYAGKLHPDAVVIAGDIYDKPVPSAEAVTLFDDFLTRLAKIRPQIPVMIISGNHDSADRLRYAAGILKKEKIYLAGSVPQKEEEHIEKVALKDEWGEVNFFLLPFLKPAYVRRLFEENPPETYSDALNRLIKRENINFKDERNVLVSHQFYMGSYLPETCDSETISIGGLDQIDITGVEPFDYVALGHLHGKQKVKDEHIRYCGTPLKYSVSEASHTKALTVVTLGEKGESVKIEEYPLHPLRDVRKITGKLKEILKEERSPEDYVSITLTDETDPYHPKEQLETVFSKILEVRIDNTRTRTKWMEAEELVLKTPEENFADFFEKMQGRTMDPEEETLILQILEEAREDE</sequence>
<proteinExistence type="inferred from homology"/>
<feature type="domain" description="Calcineurin-like phosphoesterase" evidence="8">
    <location>
        <begin position="1"/>
        <end position="222"/>
    </location>
</feature>
<dbReference type="RefSeq" id="WP_118520892.1">
    <property type="nucleotide sequence ID" value="NZ_JACOOY010000007.1"/>
</dbReference>
<keyword evidence="7" id="KW-0233">DNA recombination</keyword>